<dbReference type="InterPro" id="IPR036390">
    <property type="entry name" value="WH_DNA-bd_sf"/>
</dbReference>
<dbReference type="PANTHER" id="PTHR30118">
    <property type="entry name" value="HTH-TYPE TRANSCRIPTIONAL REGULATOR LEUO-RELATED"/>
    <property type="match status" value="1"/>
</dbReference>
<keyword evidence="3" id="KW-0238">DNA-binding</keyword>
<protein>
    <submittedName>
        <fullName evidence="6">LysR family transcriptional regulator</fullName>
    </submittedName>
</protein>
<dbReference type="Proteomes" id="UP001223802">
    <property type="component" value="Chromosome"/>
</dbReference>
<sequence>MDNLFQRLDLNLLRVFDVLMQSRNVTRAAERLNLSQSTVSHALGRLRQALDDPLFVMTRKEMRPTHRAQALATPVRQALALLEQGVRQSAGFEPQRSRRTFRLAVPSSIEHGVVPQLVELLHRKAPGCRLAVSELVNTDYEDLLARAELDLVVSFAGADHLSPRLLTDTWFKNPMVCLSAKDSGLPGVLEPAQLVSWSHVSTSNWGHNQTLVEGWLSDKGLARHIGVWVPSFEALPRLLATGRYLAVVPELIGRDLCYYYPLQAHRLSEPLHSTYVLAQHPLTEFDPALVWFRRLLGETGGQPPPGEAN</sequence>
<dbReference type="Gene3D" id="1.10.10.10">
    <property type="entry name" value="Winged helix-like DNA-binding domain superfamily/Winged helix DNA-binding domain"/>
    <property type="match status" value="1"/>
</dbReference>
<evidence type="ECO:0000256" key="1">
    <source>
        <dbReference type="ARBA" id="ARBA00009437"/>
    </source>
</evidence>
<comment type="similarity">
    <text evidence="1">Belongs to the LysR transcriptional regulatory family.</text>
</comment>
<dbReference type="RefSeq" id="WP_306761930.1">
    <property type="nucleotide sequence ID" value="NZ_CP118224.1"/>
</dbReference>
<feature type="domain" description="HTH lysR-type" evidence="5">
    <location>
        <begin position="8"/>
        <end position="65"/>
    </location>
</feature>
<evidence type="ECO:0000256" key="4">
    <source>
        <dbReference type="ARBA" id="ARBA00023163"/>
    </source>
</evidence>
<dbReference type="Pfam" id="PF03466">
    <property type="entry name" value="LysR_substrate"/>
    <property type="match status" value="1"/>
</dbReference>
<dbReference type="GO" id="GO:0003700">
    <property type="term" value="F:DNA-binding transcription factor activity"/>
    <property type="evidence" value="ECO:0007669"/>
    <property type="project" value="InterPro"/>
</dbReference>
<dbReference type="InterPro" id="IPR050389">
    <property type="entry name" value="LysR-type_TF"/>
</dbReference>
<evidence type="ECO:0000313" key="6">
    <source>
        <dbReference type="EMBL" id="WMC10652.1"/>
    </source>
</evidence>
<dbReference type="AlphaFoldDB" id="A0AA50KPF4"/>
<dbReference type="Pfam" id="PF00126">
    <property type="entry name" value="HTH_1"/>
    <property type="match status" value="1"/>
</dbReference>
<organism evidence="6 7">
    <name type="scientific">Oceanimonas pelagia</name>
    <dbReference type="NCBI Taxonomy" id="3028314"/>
    <lineage>
        <taxon>Bacteria</taxon>
        <taxon>Pseudomonadati</taxon>
        <taxon>Pseudomonadota</taxon>
        <taxon>Gammaproteobacteria</taxon>
        <taxon>Aeromonadales</taxon>
        <taxon>Aeromonadaceae</taxon>
        <taxon>Oceanimonas</taxon>
    </lineage>
</organism>
<proteinExistence type="inferred from homology"/>
<accession>A0AA50KPF4</accession>
<dbReference type="CDD" id="cd08417">
    <property type="entry name" value="PBP2_Nitroaromatics_like"/>
    <property type="match status" value="1"/>
</dbReference>
<reference evidence="6 7" key="1">
    <citation type="submission" date="2023-02" db="EMBL/GenBank/DDBJ databases">
        <title>Complete genome sequence of a novel bacterium Oceanimonas sp. NTOU-MSR1 isolated from marine coast sediment.</title>
        <authorList>
            <person name="Yang H.-T."/>
            <person name="Chen Y.-L."/>
            <person name="Ho Y.-N."/>
        </authorList>
    </citation>
    <scope>NUCLEOTIDE SEQUENCE [LARGE SCALE GENOMIC DNA]</scope>
    <source>
        <strain evidence="6 7">NTOU-MSR1</strain>
    </source>
</reference>
<evidence type="ECO:0000313" key="7">
    <source>
        <dbReference type="Proteomes" id="UP001223802"/>
    </source>
</evidence>
<evidence type="ECO:0000256" key="3">
    <source>
        <dbReference type="ARBA" id="ARBA00023125"/>
    </source>
</evidence>
<keyword evidence="7" id="KW-1185">Reference proteome</keyword>
<dbReference type="SUPFAM" id="SSF53850">
    <property type="entry name" value="Periplasmic binding protein-like II"/>
    <property type="match status" value="1"/>
</dbReference>
<dbReference type="InterPro" id="IPR037402">
    <property type="entry name" value="YidZ_PBP2"/>
</dbReference>
<evidence type="ECO:0000259" key="5">
    <source>
        <dbReference type="PROSITE" id="PS50931"/>
    </source>
</evidence>
<dbReference type="PRINTS" id="PR00039">
    <property type="entry name" value="HTHLYSR"/>
</dbReference>
<keyword evidence="2" id="KW-0805">Transcription regulation</keyword>
<dbReference type="InterPro" id="IPR005119">
    <property type="entry name" value="LysR_subst-bd"/>
</dbReference>
<dbReference type="SUPFAM" id="SSF46785">
    <property type="entry name" value="Winged helix' DNA-binding domain"/>
    <property type="match status" value="1"/>
</dbReference>
<name>A0AA50KPF4_9GAMM</name>
<dbReference type="Gene3D" id="3.40.190.10">
    <property type="entry name" value="Periplasmic binding protein-like II"/>
    <property type="match status" value="2"/>
</dbReference>
<keyword evidence="4" id="KW-0804">Transcription</keyword>
<dbReference type="InterPro" id="IPR036388">
    <property type="entry name" value="WH-like_DNA-bd_sf"/>
</dbReference>
<dbReference type="PANTHER" id="PTHR30118:SF15">
    <property type="entry name" value="TRANSCRIPTIONAL REGULATORY PROTEIN"/>
    <property type="match status" value="1"/>
</dbReference>
<gene>
    <name evidence="6" type="ORF">PU634_16530</name>
</gene>
<dbReference type="EMBL" id="CP118224">
    <property type="protein sequence ID" value="WMC10652.1"/>
    <property type="molecule type" value="Genomic_DNA"/>
</dbReference>
<dbReference type="KEGG" id="ope:PU634_16530"/>
<dbReference type="InterPro" id="IPR000847">
    <property type="entry name" value="LysR_HTH_N"/>
</dbReference>
<dbReference type="PROSITE" id="PS50931">
    <property type="entry name" value="HTH_LYSR"/>
    <property type="match status" value="1"/>
</dbReference>
<evidence type="ECO:0000256" key="2">
    <source>
        <dbReference type="ARBA" id="ARBA00023015"/>
    </source>
</evidence>
<dbReference type="GO" id="GO:0003677">
    <property type="term" value="F:DNA binding"/>
    <property type="evidence" value="ECO:0007669"/>
    <property type="project" value="UniProtKB-KW"/>
</dbReference>